<comment type="pathway">
    <text evidence="1">Amino-acid biosynthesis; L-asparagine biosynthesis; L-asparagine from L-aspartate (L-Gln route): step 1/1.</text>
</comment>
<dbReference type="InterPro" id="IPR006426">
    <property type="entry name" value="Asn_synth_AEB"/>
</dbReference>
<keyword evidence="6 8" id="KW-0315">Glutamine amidotransferase</keyword>
<comment type="catalytic activity">
    <reaction evidence="7">
        <text>L-aspartate + L-glutamine + ATP + H2O = L-asparagine + L-glutamate + AMP + diphosphate + H(+)</text>
        <dbReference type="Rhea" id="RHEA:12228"/>
        <dbReference type="ChEBI" id="CHEBI:15377"/>
        <dbReference type="ChEBI" id="CHEBI:15378"/>
        <dbReference type="ChEBI" id="CHEBI:29985"/>
        <dbReference type="ChEBI" id="CHEBI:29991"/>
        <dbReference type="ChEBI" id="CHEBI:30616"/>
        <dbReference type="ChEBI" id="CHEBI:33019"/>
        <dbReference type="ChEBI" id="CHEBI:58048"/>
        <dbReference type="ChEBI" id="CHEBI:58359"/>
        <dbReference type="ChEBI" id="CHEBI:456215"/>
        <dbReference type="EC" id="6.3.5.4"/>
    </reaction>
</comment>
<comment type="caution">
    <text evidence="11">The sequence shown here is derived from an EMBL/GenBank/DDBJ whole genome shotgun (WGS) entry which is preliminary data.</text>
</comment>
<dbReference type="Proteomes" id="UP001301140">
    <property type="component" value="Unassembled WGS sequence"/>
</dbReference>
<keyword evidence="12" id="KW-1185">Reference proteome</keyword>
<dbReference type="PANTHER" id="PTHR43284">
    <property type="entry name" value="ASPARAGINE SYNTHETASE (GLUTAMINE-HYDROLYZING)"/>
    <property type="match status" value="1"/>
</dbReference>
<dbReference type="GO" id="GO:0005829">
    <property type="term" value="C:cytosol"/>
    <property type="evidence" value="ECO:0007669"/>
    <property type="project" value="TreeGrafter"/>
</dbReference>
<feature type="binding site" evidence="9">
    <location>
        <position position="291"/>
    </location>
    <ligand>
        <name>ATP</name>
        <dbReference type="ChEBI" id="CHEBI:30616"/>
    </ligand>
</feature>
<keyword evidence="8" id="KW-0028">Amino-acid biosynthesis</keyword>
<keyword evidence="4 9" id="KW-0547">Nucleotide-binding</keyword>
<dbReference type="InterPro" id="IPR033738">
    <property type="entry name" value="AsnB_N"/>
</dbReference>
<gene>
    <name evidence="11" type="primary">asnB</name>
    <name evidence="11" type="ORF">PZ740_06485</name>
</gene>
<protein>
    <recommendedName>
        <fullName evidence="3">asparagine synthase (glutamine-hydrolyzing)</fullName>
        <ecNumber evidence="3">6.3.5.4</ecNumber>
    </recommendedName>
</protein>
<dbReference type="Pfam" id="PF00733">
    <property type="entry name" value="Asn_synthase"/>
    <property type="match status" value="1"/>
</dbReference>
<evidence type="ECO:0000256" key="7">
    <source>
        <dbReference type="ARBA" id="ARBA00048741"/>
    </source>
</evidence>
<dbReference type="CDD" id="cd01991">
    <property type="entry name" value="Asn_synthase_B_C"/>
    <property type="match status" value="1"/>
</dbReference>
<dbReference type="GO" id="GO:0006529">
    <property type="term" value="P:asparagine biosynthetic process"/>
    <property type="evidence" value="ECO:0007669"/>
    <property type="project" value="UniProtKB-KW"/>
</dbReference>
<dbReference type="EMBL" id="JARGEQ010000059">
    <property type="protein sequence ID" value="MDF1586028.1"/>
    <property type="molecule type" value="Genomic_DNA"/>
</dbReference>
<dbReference type="PIRSF" id="PIRSF001589">
    <property type="entry name" value="Asn_synthetase_glu-h"/>
    <property type="match status" value="1"/>
</dbReference>
<dbReference type="Gene3D" id="3.40.50.620">
    <property type="entry name" value="HUPs"/>
    <property type="match status" value="1"/>
</dbReference>
<accession>A0AAP3V149</accession>
<evidence type="ECO:0000256" key="3">
    <source>
        <dbReference type="ARBA" id="ARBA00012737"/>
    </source>
</evidence>
<name>A0AAP3V149_9PROT</name>
<dbReference type="CDD" id="cd00712">
    <property type="entry name" value="AsnB"/>
    <property type="match status" value="1"/>
</dbReference>
<keyword evidence="11" id="KW-0436">Ligase</keyword>
<dbReference type="PROSITE" id="PS51278">
    <property type="entry name" value="GATASE_TYPE_2"/>
    <property type="match status" value="1"/>
</dbReference>
<dbReference type="InterPro" id="IPR029055">
    <property type="entry name" value="Ntn_hydrolases_N"/>
</dbReference>
<evidence type="ECO:0000313" key="11">
    <source>
        <dbReference type="EMBL" id="MDF1586028.1"/>
    </source>
</evidence>
<dbReference type="Pfam" id="PF13537">
    <property type="entry name" value="GATase_7"/>
    <property type="match status" value="1"/>
</dbReference>
<evidence type="ECO:0000256" key="4">
    <source>
        <dbReference type="ARBA" id="ARBA00022741"/>
    </source>
</evidence>
<proteinExistence type="inferred from homology"/>
<dbReference type="EC" id="6.3.5.4" evidence="3"/>
<evidence type="ECO:0000256" key="5">
    <source>
        <dbReference type="ARBA" id="ARBA00022840"/>
    </source>
</evidence>
<evidence type="ECO:0000313" key="12">
    <source>
        <dbReference type="Proteomes" id="UP001301140"/>
    </source>
</evidence>
<reference evidence="11 12" key="1">
    <citation type="submission" date="2023-03" db="EMBL/GenBank/DDBJ databases">
        <title>YIM 152171 draft genome.</title>
        <authorList>
            <person name="Yang Z."/>
        </authorList>
    </citation>
    <scope>NUCLEOTIDE SEQUENCE [LARGE SCALE GENOMIC DNA]</scope>
    <source>
        <strain evidence="11 12">YIM 152171</strain>
    </source>
</reference>
<dbReference type="InterPro" id="IPR001962">
    <property type="entry name" value="Asn_synthase"/>
</dbReference>
<evidence type="ECO:0000259" key="10">
    <source>
        <dbReference type="PROSITE" id="PS51278"/>
    </source>
</evidence>
<dbReference type="InterPro" id="IPR017932">
    <property type="entry name" value="GATase_2_dom"/>
</dbReference>
<comment type="similarity">
    <text evidence="2">Belongs to the asparagine synthetase family.</text>
</comment>
<organism evidence="11 12">
    <name type="scientific">Marinimicrococcus flavescens</name>
    <dbReference type="NCBI Taxonomy" id="3031815"/>
    <lineage>
        <taxon>Bacteria</taxon>
        <taxon>Pseudomonadati</taxon>
        <taxon>Pseudomonadota</taxon>
        <taxon>Alphaproteobacteria</taxon>
        <taxon>Geminicoccales</taxon>
        <taxon>Geminicoccaceae</taxon>
        <taxon>Marinimicrococcus</taxon>
    </lineage>
</organism>
<keyword evidence="5 9" id="KW-0067">ATP-binding</keyword>
<dbReference type="SUPFAM" id="SSF56235">
    <property type="entry name" value="N-terminal nucleophile aminohydrolases (Ntn hydrolases)"/>
    <property type="match status" value="1"/>
</dbReference>
<feature type="active site" description="For GATase activity" evidence="8">
    <location>
        <position position="2"/>
    </location>
</feature>
<feature type="binding site" evidence="9">
    <location>
        <position position="99"/>
    </location>
    <ligand>
        <name>L-glutamine</name>
        <dbReference type="ChEBI" id="CHEBI:58359"/>
    </ligand>
</feature>
<dbReference type="RefSeq" id="WP_327788448.1">
    <property type="nucleotide sequence ID" value="NZ_JARGEQ010000059.1"/>
</dbReference>
<dbReference type="Gene3D" id="3.60.20.10">
    <property type="entry name" value="Glutamine Phosphoribosylpyrophosphate, subunit 1, domain 1"/>
    <property type="match status" value="1"/>
</dbReference>
<sequence>MCGILGIVGRLADGPEPAFAAALDRIAHRGPDDAAVFSAPGIRLGHRRLSIIDLSSAGRQPMEDAQSGAQLVFNGEIYNYLELKAELEALGERFATRTDTEVLLRALLRWGEGALPRLNGMFAFALWLPREQRLFFARDRFGVKPFVWAMREGSMGFASEPKALLAAMDLPGAPDAAVLADFLVWGVARSPGRTFFDGLQQLPPGHCGSFRIGDAAPSLRRWWDYPDRPPEPADARAAAERFAELFDDAVRLRLRSDVPVGVSLSGGLDSTAVLAGWMKIGAAAPLCLTSVYGQSGGGESGWARRACAPYGLSPVEAMAAQDEWLDVLEQVAWHMDAPCDTPAVFPVWCLMREARARGVPVMLEGQGADEMFAGYTAYAGIDLAGRLGRLDLAGFARGLGAYRRTFPLRNLLSQVARTLVPGPATMARARLGGLSVLRPGLAAAVPGLAGLPGPAEAPPAALAGDPVSARLWQSHSFDSLPRYLHYSDAIGMAHAIESRMPFMDWRLVEWAFAQPTAIKLKDGRTKWPVRAYLEANGQKAIAERTDKKGYPTPLAAWLRGEAGSAVRDLLTAGDARIAAWCEPREIARLFERRRSPGGAGDLLLFRLLSTELWLRGRERRTAVPAAPAAAPVLATAG</sequence>
<evidence type="ECO:0000256" key="6">
    <source>
        <dbReference type="ARBA" id="ARBA00022962"/>
    </source>
</evidence>
<dbReference type="GO" id="GO:0005524">
    <property type="term" value="F:ATP binding"/>
    <property type="evidence" value="ECO:0007669"/>
    <property type="project" value="UniProtKB-KW"/>
</dbReference>
<dbReference type="InterPro" id="IPR051786">
    <property type="entry name" value="ASN_synthetase/amidase"/>
</dbReference>
<keyword evidence="8" id="KW-0061">Asparagine biosynthesis</keyword>
<dbReference type="InterPro" id="IPR014729">
    <property type="entry name" value="Rossmann-like_a/b/a_fold"/>
</dbReference>
<evidence type="ECO:0000256" key="2">
    <source>
        <dbReference type="ARBA" id="ARBA00005752"/>
    </source>
</evidence>
<feature type="domain" description="Glutamine amidotransferase type-2" evidence="10">
    <location>
        <begin position="2"/>
        <end position="213"/>
    </location>
</feature>
<dbReference type="AlphaFoldDB" id="A0AAP3V149"/>
<dbReference type="NCBIfam" id="TIGR01536">
    <property type="entry name" value="asn_synth_AEB"/>
    <property type="match status" value="1"/>
</dbReference>
<dbReference type="GO" id="GO:0004066">
    <property type="term" value="F:asparagine synthase (glutamine-hydrolyzing) activity"/>
    <property type="evidence" value="ECO:0007669"/>
    <property type="project" value="UniProtKB-EC"/>
</dbReference>
<evidence type="ECO:0000256" key="8">
    <source>
        <dbReference type="PIRSR" id="PIRSR001589-1"/>
    </source>
</evidence>
<evidence type="ECO:0000256" key="1">
    <source>
        <dbReference type="ARBA" id="ARBA00005187"/>
    </source>
</evidence>
<evidence type="ECO:0000256" key="9">
    <source>
        <dbReference type="PIRSR" id="PIRSR001589-2"/>
    </source>
</evidence>
<dbReference type="PANTHER" id="PTHR43284:SF1">
    <property type="entry name" value="ASPARAGINE SYNTHETASE"/>
    <property type="match status" value="1"/>
</dbReference>
<dbReference type="SUPFAM" id="SSF52402">
    <property type="entry name" value="Adenine nucleotide alpha hydrolases-like"/>
    <property type="match status" value="1"/>
</dbReference>